<keyword evidence="4" id="KW-1185">Reference proteome</keyword>
<proteinExistence type="predicted"/>
<name>A0ABV5Y9E0_9ACTN</name>
<evidence type="ECO:0000256" key="2">
    <source>
        <dbReference type="SAM" id="Phobius"/>
    </source>
</evidence>
<feature type="transmembrane region" description="Helical" evidence="2">
    <location>
        <begin position="21"/>
        <end position="43"/>
    </location>
</feature>
<dbReference type="EMBL" id="JBHLZP010000024">
    <property type="protein sequence ID" value="MFB9831644.1"/>
    <property type="molecule type" value="Genomic_DNA"/>
</dbReference>
<dbReference type="Proteomes" id="UP001589627">
    <property type="component" value="Unassembled WGS sequence"/>
</dbReference>
<evidence type="ECO:0000313" key="4">
    <source>
        <dbReference type="Proteomes" id="UP001589627"/>
    </source>
</evidence>
<feature type="transmembrane region" description="Helical" evidence="2">
    <location>
        <begin position="49"/>
        <end position="82"/>
    </location>
</feature>
<reference evidence="3 4" key="1">
    <citation type="submission" date="2024-09" db="EMBL/GenBank/DDBJ databases">
        <authorList>
            <person name="Sun Q."/>
            <person name="Mori K."/>
        </authorList>
    </citation>
    <scope>NUCLEOTIDE SEQUENCE [LARGE SCALE GENOMIC DNA]</scope>
    <source>
        <strain evidence="3 4">TBRC 0563</strain>
    </source>
</reference>
<keyword evidence="2" id="KW-1133">Transmembrane helix</keyword>
<feature type="region of interest" description="Disordered" evidence="1">
    <location>
        <begin position="154"/>
        <end position="174"/>
    </location>
</feature>
<keyword evidence="2" id="KW-0812">Transmembrane</keyword>
<gene>
    <name evidence="3" type="ORF">ACFFNX_05505</name>
</gene>
<evidence type="ECO:0000256" key="1">
    <source>
        <dbReference type="SAM" id="MobiDB-lite"/>
    </source>
</evidence>
<feature type="transmembrane region" description="Helical" evidence="2">
    <location>
        <begin position="128"/>
        <end position="149"/>
    </location>
</feature>
<evidence type="ECO:0008006" key="5">
    <source>
        <dbReference type="Google" id="ProtNLM"/>
    </source>
</evidence>
<evidence type="ECO:0000313" key="3">
    <source>
        <dbReference type="EMBL" id="MFB9831644.1"/>
    </source>
</evidence>
<comment type="caution">
    <text evidence="3">The sequence shown here is derived from an EMBL/GenBank/DDBJ whole genome shotgun (WGS) entry which is preliminary data.</text>
</comment>
<organism evidence="3 4">
    <name type="scientific">Actinoallomurus acaciae</name>
    <dbReference type="NCBI Taxonomy" id="502577"/>
    <lineage>
        <taxon>Bacteria</taxon>
        <taxon>Bacillati</taxon>
        <taxon>Actinomycetota</taxon>
        <taxon>Actinomycetes</taxon>
        <taxon>Streptosporangiales</taxon>
        <taxon>Thermomonosporaceae</taxon>
        <taxon>Actinoallomurus</taxon>
    </lineage>
</organism>
<keyword evidence="2" id="KW-0472">Membrane</keyword>
<feature type="transmembrane region" description="Helical" evidence="2">
    <location>
        <begin position="94"/>
        <end position="113"/>
    </location>
</feature>
<dbReference type="RefSeq" id="WP_378196151.1">
    <property type="nucleotide sequence ID" value="NZ_JBHLZP010000024.1"/>
</dbReference>
<sequence>MAGSGEGGWRVSLRASLVIRGCGYGSASGVIGGGLVGGGLGTVGGLPGIVVGMVVGGIAGAAIGLVAGLVCGAAFAVGLWCLVRHPWAVRPAGAAVSPGISLLALALSLWWYPDGTIGLLTNGPASCFAAVVVGVGVVAGALTAPCVLYGRQPPSARRGDPPCDRGAGGADSPG</sequence>
<protein>
    <recommendedName>
        <fullName evidence="5">Integral membrane protein</fullName>
    </recommendedName>
</protein>
<accession>A0ABV5Y9E0</accession>